<name>A0A6A8A739_9HYPH</name>
<proteinExistence type="predicted"/>
<dbReference type="Pfam" id="PF00563">
    <property type="entry name" value="EAL"/>
    <property type="match status" value="1"/>
</dbReference>
<dbReference type="InterPro" id="IPR035919">
    <property type="entry name" value="EAL_sf"/>
</dbReference>
<evidence type="ECO:0000313" key="2">
    <source>
        <dbReference type="EMBL" id="MQY47125.1"/>
    </source>
</evidence>
<dbReference type="SUPFAM" id="SSF141868">
    <property type="entry name" value="EAL domain-like"/>
    <property type="match status" value="1"/>
</dbReference>
<comment type="caution">
    <text evidence="2">The sequence shown here is derived from an EMBL/GenBank/DDBJ whole genome shotgun (WGS) entry which is preliminary data.</text>
</comment>
<feature type="domain" description="EAL" evidence="1">
    <location>
        <begin position="47"/>
        <end position="296"/>
    </location>
</feature>
<dbReference type="PANTHER" id="PTHR33121">
    <property type="entry name" value="CYCLIC DI-GMP PHOSPHODIESTERASE PDEF"/>
    <property type="match status" value="1"/>
</dbReference>
<protein>
    <submittedName>
        <fullName evidence="2">EAL domain-containing protein</fullName>
    </submittedName>
</protein>
<dbReference type="PANTHER" id="PTHR33121:SF15">
    <property type="entry name" value="BLUE LIGHT- AND TEMPERATURE-REGULATED ANTIREPRESSOR BLUF"/>
    <property type="match status" value="1"/>
</dbReference>
<accession>A0A6A8A739</accession>
<dbReference type="CDD" id="cd01948">
    <property type="entry name" value="EAL"/>
    <property type="match status" value="1"/>
</dbReference>
<evidence type="ECO:0000259" key="1">
    <source>
        <dbReference type="PROSITE" id="PS50883"/>
    </source>
</evidence>
<organism evidence="2 3">
    <name type="scientific">Endobacterium cereale</name>
    <dbReference type="NCBI Taxonomy" id="2663029"/>
    <lineage>
        <taxon>Bacteria</taxon>
        <taxon>Pseudomonadati</taxon>
        <taxon>Pseudomonadota</taxon>
        <taxon>Alphaproteobacteria</taxon>
        <taxon>Hyphomicrobiales</taxon>
        <taxon>Rhizobiaceae</taxon>
        <taxon>Endobacterium</taxon>
    </lineage>
</organism>
<dbReference type="PROSITE" id="PS50883">
    <property type="entry name" value="EAL"/>
    <property type="match status" value="1"/>
</dbReference>
<dbReference type="AlphaFoldDB" id="A0A6A8A739"/>
<sequence>MCLTRSYQRETVVPDKAGFRHLSLRVPTHLNTDLSSVFGQRPLRPDTGIRRVGVSSEIIKGLPRFAMAFQPIADTMTGTVFAQEALARGRDGEGAASVFDKVPLSKRHLFESICRQRALEAVREMGTNGARISLNVSPEAVLDQEFGICETIRAARTLGLHERQLILELTEKQKASDVRAIRDLIIPFRKRGMMVALDDFGAGYNGIQTLLDLKPDVVKFDMGLINRIDTCEMQQTLISSLAEACSRLDIIVVAEGVETLPQARMLQSIGIALMQGYLFARPMVGLLPTPAPDIMARLM</sequence>
<dbReference type="SMART" id="SM00052">
    <property type="entry name" value="EAL"/>
    <property type="match status" value="1"/>
</dbReference>
<keyword evidence="3" id="KW-1185">Reference proteome</keyword>
<evidence type="ECO:0000313" key="3">
    <source>
        <dbReference type="Proteomes" id="UP000435138"/>
    </source>
</evidence>
<gene>
    <name evidence="2" type="ORF">GAO09_13885</name>
</gene>
<dbReference type="Gene3D" id="3.20.20.450">
    <property type="entry name" value="EAL domain"/>
    <property type="match status" value="1"/>
</dbReference>
<dbReference type="EMBL" id="WIXI01000044">
    <property type="protein sequence ID" value="MQY47125.1"/>
    <property type="molecule type" value="Genomic_DNA"/>
</dbReference>
<dbReference type="GO" id="GO:0071111">
    <property type="term" value="F:cyclic-guanylate-specific phosphodiesterase activity"/>
    <property type="evidence" value="ECO:0007669"/>
    <property type="project" value="InterPro"/>
</dbReference>
<dbReference type="InterPro" id="IPR050706">
    <property type="entry name" value="Cyclic-di-GMP_PDE-like"/>
</dbReference>
<reference evidence="2 3" key="1">
    <citation type="submission" date="2019-11" db="EMBL/GenBank/DDBJ databases">
        <title>Genome analysis of Rhizobacterium cereale a novel genus and species isolated from maize roots in North Spain.</title>
        <authorList>
            <person name="Menendez E."/>
            <person name="Flores-Felix J.D."/>
            <person name="Ramirez-Bahena M.-H."/>
            <person name="Igual J.M."/>
            <person name="Garcia-Fraile P."/>
            <person name="Peix A."/>
            <person name="Velazquez E."/>
        </authorList>
    </citation>
    <scope>NUCLEOTIDE SEQUENCE [LARGE SCALE GENOMIC DNA]</scope>
    <source>
        <strain evidence="2 3">RZME27</strain>
    </source>
</reference>
<dbReference type="InterPro" id="IPR001633">
    <property type="entry name" value="EAL_dom"/>
</dbReference>
<dbReference type="Proteomes" id="UP000435138">
    <property type="component" value="Unassembled WGS sequence"/>
</dbReference>